<accession>A0A5N6VGL5</accession>
<evidence type="ECO:0000256" key="2">
    <source>
        <dbReference type="SAM" id="SignalP"/>
    </source>
</evidence>
<proteinExistence type="predicted"/>
<sequence>MSEYFLFFLLCALEPAMGISAVNVPWTSPLMKGLSASSPWHRSSPTHPLSDQYPRRKQTGRIMGSIYIDSTILDLLLVLAFGASCLLLVFPSL</sequence>
<reference evidence="4" key="1">
    <citation type="submission" date="2019-04" db="EMBL/GenBank/DDBJ databases">
        <title>Friends and foes A comparative genomics studyof 23 Aspergillus species from section Flavi.</title>
        <authorList>
            <consortium name="DOE Joint Genome Institute"/>
            <person name="Kjaerbolling I."/>
            <person name="Vesth T."/>
            <person name="Frisvad J.C."/>
            <person name="Nybo J.L."/>
            <person name="Theobald S."/>
            <person name="Kildgaard S."/>
            <person name="Isbrandt T."/>
            <person name="Kuo A."/>
            <person name="Sato A."/>
            <person name="Lyhne E.K."/>
            <person name="Kogle M.E."/>
            <person name="Wiebenga A."/>
            <person name="Kun R.S."/>
            <person name="Lubbers R.J."/>
            <person name="Makela M.R."/>
            <person name="Barry K."/>
            <person name="Chovatia M."/>
            <person name="Clum A."/>
            <person name="Daum C."/>
            <person name="Haridas S."/>
            <person name="He G."/>
            <person name="LaButti K."/>
            <person name="Lipzen A."/>
            <person name="Mondo S."/>
            <person name="Riley R."/>
            <person name="Salamov A."/>
            <person name="Simmons B.A."/>
            <person name="Magnuson J.K."/>
            <person name="Henrissat B."/>
            <person name="Mortensen U.H."/>
            <person name="Larsen T.O."/>
            <person name="Devries R.P."/>
            <person name="Grigoriev I.V."/>
            <person name="Machida M."/>
            <person name="Baker S.E."/>
            <person name="Andersen M.R."/>
        </authorList>
    </citation>
    <scope>NUCLEOTIDE SEQUENCE [LARGE SCALE GENOMIC DNA]</scope>
    <source>
        <strain evidence="4">CBS 130015</strain>
    </source>
</reference>
<gene>
    <name evidence="3" type="ORF">BDV41DRAFT_555304</name>
</gene>
<name>A0A5N6VGL5_9EURO</name>
<dbReference type="Proteomes" id="UP000325433">
    <property type="component" value="Unassembled WGS sequence"/>
</dbReference>
<dbReference type="EMBL" id="ML738411">
    <property type="protein sequence ID" value="KAE8307306.1"/>
    <property type="molecule type" value="Genomic_DNA"/>
</dbReference>
<organism evidence="3 4">
    <name type="scientific">Aspergillus transmontanensis</name>
    <dbReference type="NCBI Taxonomy" id="1034304"/>
    <lineage>
        <taxon>Eukaryota</taxon>
        <taxon>Fungi</taxon>
        <taxon>Dikarya</taxon>
        <taxon>Ascomycota</taxon>
        <taxon>Pezizomycotina</taxon>
        <taxon>Eurotiomycetes</taxon>
        <taxon>Eurotiomycetidae</taxon>
        <taxon>Eurotiales</taxon>
        <taxon>Aspergillaceae</taxon>
        <taxon>Aspergillus</taxon>
        <taxon>Aspergillus subgen. Circumdati</taxon>
    </lineage>
</organism>
<feature type="chain" id="PRO_5024873877" evidence="2">
    <location>
        <begin position="22"/>
        <end position="93"/>
    </location>
</feature>
<evidence type="ECO:0000313" key="3">
    <source>
        <dbReference type="EMBL" id="KAE8307306.1"/>
    </source>
</evidence>
<protein>
    <submittedName>
        <fullName evidence="3">Uncharacterized protein</fullName>
    </submittedName>
</protein>
<evidence type="ECO:0000313" key="4">
    <source>
        <dbReference type="Proteomes" id="UP000325433"/>
    </source>
</evidence>
<feature type="signal peptide" evidence="2">
    <location>
        <begin position="1"/>
        <end position="21"/>
    </location>
</feature>
<keyword evidence="2" id="KW-0732">Signal</keyword>
<keyword evidence="1" id="KW-0812">Transmembrane</keyword>
<keyword evidence="1" id="KW-1133">Transmembrane helix</keyword>
<keyword evidence="1" id="KW-0472">Membrane</keyword>
<dbReference type="AlphaFoldDB" id="A0A5N6VGL5"/>
<keyword evidence="4" id="KW-1185">Reference proteome</keyword>
<feature type="transmembrane region" description="Helical" evidence="1">
    <location>
        <begin position="66"/>
        <end position="90"/>
    </location>
</feature>
<evidence type="ECO:0000256" key="1">
    <source>
        <dbReference type="SAM" id="Phobius"/>
    </source>
</evidence>